<evidence type="ECO:0000256" key="1">
    <source>
        <dbReference type="SAM" id="Phobius"/>
    </source>
</evidence>
<dbReference type="Proteomes" id="UP000321907">
    <property type="component" value="Unassembled WGS sequence"/>
</dbReference>
<keyword evidence="4" id="KW-1185">Reference proteome</keyword>
<feature type="domain" description="DUF4190" evidence="2">
    <location>
        <begin position="83"/>
        <end position="151"/>
    </location>
</feature>
<evidence type="ECO:0000313" key="3">
    <source>
        <dbReference type="EMBL" id="TXF91779.1"/>
    </source>
</evidence>
<name>A0A5C7FKC3_9BACT</name>
<evidence type="ECO:0000313" key="4">
    <source>
        <dbReference type="Proteomes" id="UP000321907"/>
    </source>
</evidence>
<feature type="transmembrane region" description="Helical" evidence="1">
    <location>
        <begin position="89"/>
        <end position="122"/>
    </location>
</feature>
<dbReference type="InterPro" id="IPR025241">
    <property type="entry name" value="DUF4190"/>
</dbReference>
<keyword evidence="1" id="KW-0472">Membrane</keyword>
<proteinExistence type="predicted"/>
<dbReference type="EMBL" id="VOXD01000001">
    <property type="protein sequence ID" value="TXF91779.1"/>
    <property type="molecule type" value="Genomic_DNA"/>
</dbReference>
<keyword evidence="1" id="KW-1133">Transmembrane helix</keyword>
<comment type="caution">
    <text evidence="3">The sequence shown here is derived from an EMBL/GenBank/DDBJ whole genome shotgun (WGS) entry which is preliminary data.</text>
</comment>
<accession>A0A5C7FKC3</accession>
<feature type="transmembrane region" description="Helical" evidence="1">
    <location>
        <begin position="134"/>
        <end position="160"/>
    </location>
</feature>
<evidence type="ECO:0000259" key="2">
    <source>
        <dbReference type="Pfam" id="PF13828"/>
    </source>
</evidence>
<dbReference type="AlphaFoldDB" id="A0A5C7FKC3"/>
<keyword evidence="1" id="KW-0812">Transmembrane</keyword>
<gene>
    <name evidence="3" type="ORF">FUA23_00920</name>
</gene>
<dbReference type="Pfam" id="PF13828">
    <property type="entry name" value="DUF4190"/>
    <property type="match status" value="1"/>
</dbReference>
<organism evidence="3 4">
    <name type="scientific">Neolewinella aurantiaca</name>
    <dbReference type="NCBI Taxonomy" id="2602767"/>
    <lineage>
        <taxon>Bacteria</taxon>
        <taxon>Pseudomonadati</taxon>
        <taxon>Bacteroidota</taxon>
        <taxon>Saprospiria</taxon>
        <taxon>Saprospirales</taxon>
        <taxon>Lewinellaceae</taxon>
        <taxon>Neolewinella</taxon>
    </lineage>
</organism>
<protein>
    <submittedName>
        <fullName evidence="3">DUF4190 domain-containing protein</fullName>
    </submittedName>
</protein>
<dbReference type="RefSeq" id="WP_147928820.1">
    <property type="nucleotide sequence ID" value="NZ_VOXD01000001.1"/>
</dbReference>
<reference evidence="3 4" key="1">
    <citation type="submission" date="2019-08" db="EMBL/GenBank/DDBJ databases">
        <title>Lewinella sp. strain SSH13 Genome sequencing and assembly.</title>
        <authorList>
            <person name="Kim I."/>
        </authorList>
    </citation>
    <scope>NUCLEOTIDE SEQUENCE [LARGE SCALE GENOMIC DNA]</scope>
    <source>
        <strain evidence="3 4">SSH13</strain>
    </source>
</reference>
<sequence>MRYLLFLIGILFVTSSSLEGALARPVQPAVVANDLSREAVENQLGRKLRFRERVALGIVRGKARKQARKQRRQGSDGTVVDGLALTSMILGILAFVGVAFGGFTLLFALGALVLGIVGLGRIKKSYGYRTGKGYAIAGIVLGGAWLVLVLLIISIILLAFN</sequence>